<evidence type="ECO:0000313" key="3">
    <source>
        <dbReference type="EMBL" id="KAG6738712.1"/>
    </source>
</evidence>
<dbReference type="Proteomes" id="UP000886885">
    <property type="component" value="Chromosome 19A"/>
</dbReference>
<evidence type="ECO:0000259" key="2">
    <source>
        <dbReference type="Pfam" id="PF06974"/>
    </source>
</evidence>
<dbReference type="EMBL" id="JAAWWB010000037">
    <property type="protein sequence ID" value="KAG6738712.1"/>
    <property type="molecule type" value="Genomic_DNA"/>
</dbReference>
<evidence type="ECO:0000256" key="1">
    <source>
        <dbReference type="SAM" id="Phobius"/>
    </source>
</evidence>
<dbReference type="PANTHER" id="PTHR31650">
    <property type="entry name" value="O-ACYLTRANSFERASE (WSD1-LIKE) FAMILY PROTEIN"/>
    <property type="match status" value="1"/>
</dbReference>
<dbReference type="PANTHER" id="PTHR31650:SF38">
    <property type="entry name" value="O-ACYLTRANSFERASE WSD1-LIKE"/>
    <property type="match status" value="1"/>
</dbReference>
<feature type="transmembrane region" description="Helical" evidence="1">
    <location>
        <begin position="34"/>
        <end position="58"/>
    </location>
</feature>
<sequence>MCESDPDEFPTLPISKKQKPCSSGGGLLQHFIKLFSVLLIYWNTLVDVVMFLITIFVLDDTKTPLKGPLGVGSTPRRIVHRTVSLEDVKLVKNAMNATINDVMVGVTQAALSRYLNRKYGKNKKDGGVAEGNSNLPKNIRLRATSFVNLRPYLGNEGVAEKKKSSSNVRLGNLIGYVLFPFTIALREDALDYVRSAKATGKRKKASLEAIYTYFMAKTFLKLFGTKVR</sequence>
<dbReference type="Pfam" id="PF06974">
    <property type="entry name" value="WS_DGAT_C"/>
    <property type="match status" value="1"/>
</dbReference>
<evidence type="ECO:0000313" key="4">
    <source>
        <dbReference type="Proteomes" id="UP000886885"/>
    </source>
</evidence>
<proteinExistence type="predicted"/>
<reference evidence="3" key="1">
    <citation type="journal article" date="2020" name="bioRxiv">
        <title>Hybrid origin of Populus tomentosa Carr. identified through genome sequencing and phylogenomic analysis.</title>
        <authorList>
            <person name="An X."/>
            <person name="Gao K."/>
            <person name="Chen Z."/>
            <person name="Li J."/>
            <person name="Yang X."/>
            <person name="Yang X."/>
            <person name="Zhou J."/>
            <person name="Guo T."/>
            <person name="Zhao T."/>
            <person name="Huang S."/>
            <person name="Miao D."/>
            <person name="Khan W.U."/>
            <person name="Rao P."/>
            <person name="Ye M."/>
            <person name="Lei B."/>
            <person name="Liao W."/>
            <person name="Wang J."/>
            <person name="Ji L."/>
            <person name="Li Y."/>
            <person name="Guo B."/>
            <person name="Mustafa N.S."/>
            <person name="Li S."/>
            <person name="Yun Q."/>
            <person name="Keller S.R."/>
            <person name="Mao J."/>
            <person name="Zhang R."/>
            <person name="Strauss S.H."/>
        </authorList>
    </citation>
    <scope>NUCLEOTIDE SEQUENCE</scope>
    <source>
        <strain evidence="3">GM15</strain>
        <tissue evidence="3">Leaf</tissue>
    </source>
</reference>
<dbReference type="InterPro" id="IPR009721">
    <property type="entry name" value="O-acyltransferase_WSD1_C"/>
</dbReference>
<dbReference type="GO" id="GO:0005886">
    <property type="term" value="C:plasma membrane"/>
    <property type="evidence" value="ECO:0007669"/>
    <property type="project" value="TreeGrafter"/>
</dbReference>
<dbReference type="AlphaFoldDB" id="A0A8X8C2C2"/>
<keyword evidence="1" id="KW-1133">Transmembrane helix</keyword>
<keyword evidence="4" id="KW-1185">Reference proteome</keyword>
<keyword evidence="1" id="KW-0472">Membrane</keyword>
<comment type="caution">
    <text evidence="3">The sequence shown here is derived from an EMBL/GenBank/DDBJ whole genome shotgun (WGS) entry which is preliminary data.</text>
</comment>
<name>A0A8X8C2C2_POPTO</name>
<protein>
    <recommendedName>
        <fullName evidence="2">O-acyltransferase WSD1 C-terminal domain-containing protein</fullName>
    </recommendedName>
</protein>
<gene>
    <name evidence="3" type="ORF">POTOM_058334</name>
</gene>
<dbReference type="OrthoDB" id="843460at2759"/>
<organism evidence="3 4">
    <name type="scientific">Populus tomentosa</name>
    <name type="common">Chinese white poplar</name>
    <dbReference type="NCBI Taxonomy" id="118781"/>
    <lineage>
        <taxon>Eukaryota</taxon>
        <taxon>Viridiplantae</taxon>
        <taxon>Streptophyta</taxon>
        <taxon>Embryophyta</taxon>
        <taxon>Tracheophyta</taxon>
        <taxon>Spermatophyta</taxon>
        <taxon>Magnoliopsida</taxon>
        <taxon>eudicotyledons</taxon>
        <taxon>Gunneridae</taxon>
        <taxon>Pentapetalae</taxon>
        <taxon>rosids</taxon>
        <taxon>fabids</taxon>
        <taxon>Malpighiales</taxon>
        <taxon>Salicaceae</taxon>
        <taxon>Saliceae</taxon>
        <taxon>Populus</taxon>
    </lineage>
</organism>
<keyword evidence="1" id="KW-0812">Transmembrane</keyword>
<dbReference type="GO" id="GO:0019432">
    <property type="term" value="P:triglyceride biosynthetic process"/>
    <property type="evidence" value="ECO:0007669"/>
    <property type="project" value="TreeGrafter"/>
</dbReference>
<accession>A0A8X8C2C2</accession>
<feature type="domain" description="O-acyltransferase WSD1 C-terminal" evidence="2">
    <location>
        <begin position="171"/>
        <end position="227"/>
    </location>
</feature>
<dbReference type="InterPro" id="IPR045034">
    <property type="entry name" value="O-acyltransferase_WSD1-like"/>
</dbReference>
<dbReference type="GO" id="GO:0008374">
    <property type="term" value="F:O-acyltransferase activity"/>
    <property type="evidence" value="ECO:0007669"/>
    <property type="project" value="InterPro"/>
</dbReference>